<gene>
    <name evidence="1" type="ORF">PDESU_00950</name>
</gene>
<name>A0A6C2TXH1_PONDE</name>
<dbReference type="AlphaFoldDB" id="A0A6C2TXH1"/>
<organism evidence="1 2">
    <name type="scientific">Pontiella desulfatans</name>
    <dbReference type="NCBI Taxonomy" id="2750659"/>
    <lineage>
        <taxon>Bacteria</taxon>
        <taxon>Pseudomonadati</taxon>
        <taxon>Kiritimatiellota</taxon>
        <taxon>Kiritimatiellia</taxon>
        <taxon>Kiritimatiellales</taxon>
        <taxon>Pontiellaceae</taxon>
        <taxon>Pontiella</taxon>
    </lineage>
</organism>
<sequence>MDKAWEMLDCSEVRWAIDTRLQEWAQEYNWTWQAGFNGRSGGYLVLYQGGLNRKNARTARCDLCGRSTWHKADTPCTTDGCIGLLRVLPEPEPKIITWPGRSVDQGEDFSQWYMSDLRKRVRLVCSFDRLCDDVVDIFVGFCRDYEMVETEVLVPTTIKTLQPTTGD</sequence>
<dbReference type="EMBL" id="CAAHFG010000001">
    <property type="protein sequence ID" value="VGO12398.1"/>
    <property type="molecule type" value="Genomic_DNA"/>
</dbReference>
<reference evidence="1 2" key="1">
    <citation type="submission" date="2019-04" db="EMBL/GenBank/DDBJ databases">
        <authorList>
            <person name="Van Vliet M D."/>
        </authorList>
    </citation>
    <scope>NUCLEOTIDE SEQUENCE [LARGE SCALE GENOMIC DNA]</scope>
    <source>
        <strain evidence="1 2">F1</strain>
    </source>
</reference>
<dbReference type="Proteomes" id="UP000366872">
    <property type="component" value="Unassembled WGS sequence"/>
</dbReference>
<evidence type="ECO:0000313" key="1">
    <source>
        <dbReference type="EMBL" id="VGO12398.1"/>
    </source>
</evidence>
<evidence type="ECO:0000313" key="2">
    <source>
        <dbReference type="Proteomes" id="UP000366872"/>
    </source>
</evidence>
<accession>A0A6C2TXH1</accession>
<keyword evidence="2" id="KW-1185">Reference proteome</keyword>
<proteinExistence type="predicted"/>
<protein>
    <submittedName>
        <fullName evidence="1">Uncharacterized protein</fullName>
    </submittedName>
</protein>